<keyword evidence="5" id="KW-1185">Reference proteome</keyword>
<gene>
    <name evidence="4" type="primary">mlhB</name>
    <name evidence="4" type="ORF">AFCDBAGC_4478</name>
</gene>
<comment type="similarity">
    <text evidence="1">Belongs to the 'GDXG' lipolytic enzyme family.</text>
</comment>
<dbReference type="GO" id="GO:0016787">
    <property type="term" value="F:hydrolase activity"/>
    <property type="evidence" value="ECO:0007669"/>
    <property type="project" value="UniProtKB-KW"/>
</dbReference>
<evidence type="ECO:0000256" key="2">
    <source>
        <dbReference type="ARBA" id="ARBA00022801"/>
    </source>
</evidence>
<dbReference type="Proteomes" id="UP001055117">
    <property type="component" value="Unassembled WGS sequence"/>
</dbReference>
<proteinExistence type="inferred from homology"/>
<protein>
    <submittedName>
        <fullName evidence="4">Monoterpene epsilon-lactone hydrolase</fullName>
    </submittedName>
</protein>
<dbReference type="PROSITE" id="PS01173">
    <property type="entry name" value="LIPASE_GDXG_HIS"/>
    <property type="match status" value="1"/>
</dbReference>
<dbReference type="PANTHER" id="PTHR48081:SF30">
    <property type="entry name" value="ACETYL-HYDROLASE LIPR-RELATED"/>
    <property type="match status" value="1"/>
</dbReference>
<dbReference type="Pfam" id="PF07859">
    <property type="entry name" value="Abhydrolase_3"/>
    <property type="match status" value="1"/>
</dbReference>
<dbReference type="InterPro" id="IPR002168">
    <property type="entry name" value="Lipase_GDXG_HIS_AS"/>
</dbReference>
<feature type="domain" description="Alpha/beta hydrolase fold-3" evidence="3">
    <location>
        <begin position="72"/>
        <end position="268"/>
    </location>
</feature>
<evidence type="ECO:0000256" key="1">
    <source>
        <dbReference type="ARBA" id="ARBA00010515"/>
    </source>
</evidence>
<dbReference type="PANTHER" id="PTHR48081">
    <property type="entry name" value="AB HYDROLASE SUPERFAMILY PROTEIN C4A8.06C"/>
    <property type="match status" value="1"/>
</dbReference>
<accession>A0ABQ4QPE8</accession>
<evidence type="ECO:0000259" key="3">
    <source>
        <dbReference type="Pfam" id="PF07859"/>
    </source>
</evidence>
<name>A0ABQ4QPE8_9HYPH</name>
<evidence type="ECO:0000313" key="5">
    <source>
        <dbReference type="Proteomes" id="UP001055117"/>
    </source>
</evidence>
<dbReference type="InterPro" id="IPR029058">
    <property type="entry name" value="AB_hydrolase_fold"/>
</dbReference>
<reference evidence="4 5" key="1">
    <citation type="journal article" date="2021" name="Front. Microbiol.">
        <title>Comprehensive Comparative Genomics and Phenotyping of Methylobacterium Species.</title>
        <authorList>
            <person name="Alessa O."/>
            <person name="Ogura Y."/>
            <person name="Fujitani Y."/>
            <person name="Takami H."/>
            <person name="Hayashi T."/>
            <person name="Sahin N."/>
            <person name="Tani A."/>
        </authorList>
    </citation>
    <scope>NUCLEOTIDE SEQUENCE [LARGE SCALE GENOMIC DNA]</scope>
    <source>
        <strain evidence="4 5">DSM 23679</strain>
    </source>
</reference>
<evidence type="ECO:0000313" key="4">
    <source>
        <dbReference type="EMBL" id="GJD46596.1"/>
    </source>
</evidence>
<sequence>MASLRAHLASYMVRRNVRNRLGAMDDVAKIRAVFGGRTFPDPAGATYEAGTVGGIPGEWVRPARAKGPERRLLYLHGGGFVACSPKSHRPVTGALAERGFTIFAPDYRLAPEHPFPAATEDACAAWNAFAAHGSASIAGDSAGGNLALVAMLSARDRGLPLPTAAALFSPVTDFLARDGSRVSNAQRDAMFDPRAMLNLGPLYLGGADPGDPRISPLFADLAGLPPLLFHVGEREVLRDDSVRMAEKARAVGVTVSITVFPVVSHVWQFAHSMLPEARASLDGAAEFLRAAAEVVPAGFAPRQRARA</sequence>
<comment type="caution">
    <text evidence="4">The sequence shown here is derived from an EMBL/GenBank/DDBJ whole genome shotgun (WGS) entry which is preliminary data.</text>
</comment>
<organism evidence="4 5">
    <name type="scientific">Methylobacterium cerastii</name>
    <dbReference type="NCBI Taxonomy" id="932741"/>
    <lineage>
        <taxon>Bacteria</taxon>
        <taxon>Pseudomonadati</taxon>
        <taxon>Pseudomonadota</taxon>
        <taxon>Alphaproteobacteria</taxon>
        <taxon>Hyphomicrobiales</taxon>
        <taxon>Methylobacteriaceae</taxon>
        <taxon>Methylobacterium</taxon>
    </lineage>
</organism>
<dbReference type="InterPro" id="IPR050300">
    <property type="entry name" value="GDXG_lipolytic_enzyme"/>
</dbReference>
<dbReference type="InterPro" id="IPR013094">
    <property type="entry name" value="AB_hydrolase_3"/>
</dbReference>
<keyword evidence="2 4" id="KW-0378">Hydrolase</keyword>
<dbReference type="RefSeq" id="WP_238272979.1">
    <property type="nucleotide sequence ID" value="NZ_BPQG01000081.1"/>
</dbReference>
<dbReference type="Gene3D" id="3.40.50.1820">
    <property type="entry name" value="alpha/beta hydrolase"/>
    <property type="match status" value="1"/>
</dbReference>
<dbReference type="SUPFAM" id="SSF53474">
    <property type="entry name" value="alpha/beta-Hydrolases"/>
    <property type="match status" value="1"/>
</dbReference>
<dbReference type="EMBL" id="BPQG01000081">
    <property type="protein sequence ID" value="GJD46596.1"/>
    <property type="molecule type" value="Genomic_DNA"/>
</dbReference>